<dbReference type="Gene3D" id="3.30.2010.10">
    <property type="entry name" value="Metalloproteases ('zincins'), catalytic domain"/>
    <property type="match status" value="1"/>
</dbReference>
<accession>A0AAW7X7L0</accession>
<dbReference type="CDD" id="cd07331">
    <property type="entry name" value="M48C_Oma1_like"/>
    <property type="match status" value="1"/>
</dbReference>
<evidence type="ECO:0000256" key="2">
    <source>
        <dbReference type="ARBA" id="ARBA00022723"/>
    </source>
</evidence>
<gene>
    <name evidence="9" type="ORF">Q4521_15330</name>
</gene>
<dbReference type="InterPro" id="IPR019734">
    <property type="entry name" value="TPR_rpt"/>
</dbReference>
<sequence>MFRSLIVATATTLCLVSGCTTNSVTGERQFHTMSFEQQVALGSEQYNPSQQQQGGRYVVDPELNLYVSNVGQKLAAYSKVKLPYEFVVLDNDVPNAWALPGGKIAVNRGLLILLEDEAQLAAVLGHEIIHAAAEHGASQMMKAQMLGLGVAAAGLASKDSDYATYIGLGTAVGAQLYQAHYGRSQELESDKYGIEYMVKAGYDPQAAVELQQTFVKLSEGRQSDLLSNLFASHPPSQERVERNRELAAKHSGGVRNKAAYQKAIAQLKKDKPAYDAHNAAQEAASKEDFASALSNVNKAIKLQPQAALFYITKGNVLRAQKNNTEALAAYQKARQLNPDYVMGYLGEGITAFNLDKKSVAQTALESSMKILQTPIAAFHLGEIAREKGDKQTALSYYQFAANDKGELGQAAQERAAQMQGLAQ</sequence>
<dbReference type="AlphaFoldDB" id="A0AAW7X7L0"/>
<dbReference type="RefSeq" id="WP_303493392.1">
    <property type="nucleotide sequence ID" value="NZ_JAUOPB010000011.1"/>
</dbReference>
<evidence type="ECO:0000256" key="3">
    <source>
        <dbReference type="ARBA" id="ARBA00022801"/>
    </source>
</evidence>
<dbReference type="Proteomes" id="UP001169760">
    <property type="component" value="Unassembled WGS sequence"/>
</dbReference>
<keyword evidence="5 7" id="KW-0482">Metalloprotease</keyword>
<dbReference type="GO" id="GO:0004222">
    <property type="term" value="F:metalloendopeptidase activity"/>
    <property type="evidence" value="ECO:0007669"/>
    <property type="project" value="InterPro"/>
</dbReference>
<dbReference type="SMART" id="SM00028">
    <property type="entry name" value="TPR"/>
    <property type="match status" value="3"/>
</dbReference>
<reference evidence="9" key="1">
    <citation type="submission" date="2023-07" db="EMBL/GenBank/DDBJ databases">
        <title>Genome content predicts the carbon catabolic preferences of heterotrophic bacteria.</title>
        <authorList>
            <person name="Gralka M."/>
        </authorList>
    </citation>
    <scope>NUCLEOTIDE SEQUENCE</scope>
    <source>
        <strain evidence="9">I3M17_2</strain>
    </source>
</reference>
<dbReference type="EMBL" id="JAUOPB010000011">
    <property type="protein sequence ID" value="MDO6423855.1"/>
    <property type="molecule type" value="Genomic_DNA"/>
</dbReference>
<dbReference type="GO" id="GO:0046872">
    <property type="term" value="F:metal ion binding"/>
    <property type="evidence" value="ECO:0007669"/>
    <property type="project" value="UniProtKB-KW"/>
</dbReference>
<evidence type="ECO:0000313" key="10">
    <source>
        <dbReference type="Proteomes" id="UP001169760"/>
    </source>
</evidence>
<proteinExistence type="inferred from homology"/>
<dbReference type="GO" id="GO:0016020">
    <property type="term" value="C:membrane"/>
    <property type="evidence" value="ECO:0007669"/>
    <property type="project" value="TreeGrafter"/>
</dbReference>
<organism evidence="9 10">
    <name type="scientific">Saccharophagus degradans</name>
    <dbReference type="NCBI Taxonomy" id="86304"/>
    <lineage>
        <taxon>Bacteria</taxon>
        <taxon>Pseudomonadati</taxon>
        <taxon>Pseudomonadota</taxon>
        <taxon>Gammaproteobacteria</taxon>
        <taxon>Cellvibrionales</taxon>
        <taxon>Cellvibrionaceae</taxon>
        <taxon>Saccharophagus</taxon>
    </lineage>
</organism>
<dbReference type="PANTHER" id="PTHR22726">
    <property type="entry name" value="METALLOENDOPEPTIDASE OMA1"/>
    <property type="match status" value="1"/>
</dbReference>
<keyword evidence="4 7" id="KW-0862">Zinc</keyword>
<evidence type="ECO:0000256" key="6">
    <source>
        <dbReference type="PROSITE-ProRule" id="PRU00339"/>
    </source>
</evidence>
<dbReference type="InterPro" id="IPR051156">
    <property type="entry name" value="Mito/Outer_Membr_Metalloprot"/>
</dbReference>
<comment type="caution">
    <text evidence="9">The sequence shown here is derived from an EMBL/GenBank/DDBJ whole genome shotgun (WGS) entry which is preliminary data.</text>
</comment>
<evidence type="ECO:0000259" key="8">
    <source>
        <dbReference type="Pfam" id="PF01435"/>
    </source>
</evidence>
<name>A0AAW7X7L0_9GAMM</name>
<keyword evidence="2" id="KW-0479">Metal-binding</keyword>
<evidence type="ECO:0000256" key="1">
    <source>
        <dbReference type="ARBA" id="ARBA00022670"/>
    </source>
</evidence>
<protein>
    <submittedName>
        <fullName evidence="9">M48 family metalloprotease</fullName>
        <ecNumber evidence="9">3.4.24.-</ecNumber>
    </submittedName>
</protein>
<evidence type="ECO:0000256" key="7">
    <source>
        <dbReference type="RuleBase" id="RU003983"/>
    </source>
</evidence>
<dbReference type="PROSITE" id="PS51257">
    <property type="entry name" value="PROKAR_LIPOPROTEIN"/>
    <property type="match status" value="1"/>
</dbReference>
<dbReference type="GO" id="GO:0051603">
    <property type="term" value="P:proteolysis involved in protein catabolic process"/>
    <property type="evidence" value="ECO:0007669"/>
    <property type="project" value="TreeGrafter"/>
</dbReference>
<dbReference type="InterPro" id="IPR001915">
    <property type="entry name" value="Peptidase_M48"/>
</dbReference>
<evidence type="ECO:0000256" key="4">
    <source>
        <dbReference type="ARBA" id="ARBA00022833"/>
    </source>
</evidence>
<dbReference type="SUPFAM" id="SSF48452">
    <property type="entry name" value="TPR-like"/>
    <property type="match status" value="1"/>
</dbReference>
<dbReference type="PANTHER" id="PTHR22726:SF1">
    <property type="entry name" value="METALLOENDOPEPTIDASE OMA1, MITOCHONDRIAL"/>
    <property type="match status" value="1"/>
</dbReference>
<evidence type="ECO:0000256" key="5">
    <source>
        <dbReference type="ARBA" id="ARBA00023049"/>
    </source>
</evidence>
<dbReference type="Gene3D" id="1.25.40.10">
    <property type="entry name" value="Tetratricopeptide repeat domain"/>
    <property type="match status" value="1"/>
</dbReference>
<keyword evidence="3 7" id="KW-0378">Hydrolase</keyword>
<dbReference type="PROSITE" id="PS50005">
    <property type="entry name" value="TPR"/>
    <property type="match status" value="1"/>
</dbReference>
<feature type="domain" description="Peptidase M48" evidence="8">
    <location>
        <begin position="64"/>
        <end position="244"/>
    </location>
</feature>
<dbReference type="InterPro" id="IPR011990">
    <property type="entry name" value="TPR-like_helical_dom_sf"/>
</dbReference>
<keyword evidence="6" id="KW-0802">TPR repeat</keyword>
<comment type="cofactor">
    <cofactor evidence="7">
        <name>Zn(2+)</name>
        <dbReference type="ChEBI" id="CHEBI:29105"/>
    </cofactor>
    <text evidence="7">Binds 1 zinc ion per subunit.</text>
</comment>
<keyword evidence="1 7" id="KW-0645">Protease</keyword>
<feature type="repeat" description="TPR" evidence="6">
    <location>
        <begin position="307"/>
        <end position="340"/>
    </location>
</feature>
<dbReference type="EC" id="3.4.24.-" evidence="9"/>
<dbReference type="Pfam" id="PF13432">
    <property type="entry name" value="TPR_16"/>
    <property type="match status" value="1"/>
</dbReference>
<comment type="similarity">
    <text evidence="7">Belongs to the peptidase M48 family.</text>
</comment>
<dbReference type="Pfam" id="PF01435">
    <property type="entry name" value="Peptidase_M48"/>
    <property type="match status" value="1"/>
</dbReference>
<evidence type="ECO:0000313" key="9">
    <source>
        <dbReference type="EMBL" id="MDO6423855.1"/>
    </source>
</evidence>